<dbReference type="InterPro" id="IPR024983">
    <property type="entry name" value="CHAT_dom"/>
</dbReference>
<feature type="signal peptide" evidence="2">
    <location>
        <begin position="1"/>
        <end position="18"/>
    </location>
</feature>
<sequence length="862" mass="95630">MFARPIILLLALFTKAAAQPSDTTLLRYQKQNDLSDWIYTQIQWVAAAPAQRASQLQEATHKAWRAPRTEEEIQAWQDLLTNEGYMWLLNGAVVPSTDAYTAAYDWARAHPELADDHLVVDNILKPLGNNYTRLGDYGQAIFIHEQALTIALKENDPFVLAGVYSNLAGDCSDNGQPLQALAYCRRGLAVAGRTPSLRGLLLSEQADAFQALHRQAEAASSILEAIDLLKKASAIDWLLTAYQQAGDIFAGVPEKALSFYKEALALKKGNIREQAKLLQRLGALYLRLGLLRTADDYQQKALAVLRPGTTFSSLRPSDAYAEYTFEDLLYDRARWALASGQTDDALRLFGLSFATGTRLRQELVTGTSREQWAADARERFEQAISTAWTAWNQFPKPVYAQYILDFMESSKAQLLLEEIRHHQADDRRPPDSVTRRIRLLEGAIAYYNREAITESDSVRLGALSAARAAGWELARLRKAPDSSVLSGGVLWKDALGGGLVARSYFVGSKALYTVECTASAIDYVECLPGAWQDSLKSFTGRWFAGGAEAMINHPRRYGEEAYSIYHRLFGTHPLEPGKSYILLPDGSLDLLPVEALLTRPDFPEDPADWPFVIRQESICYNWSLETLRQQKLDRNQGKGFSGFFLPDAHGSSPVLNAIASEETGIRRFVPSGNWFTAGQATTAAFRHALSSSEIVHLSAHAYIQQDSLAAPHIALYDGPFYFFEASGHPALVVLSACKTGDGRAVTGEGVQSLSRAFTAGGARAVISGWWNVNDETAARLMIQYYEKLREPGGAAQALRASKLRWLDDPEVSSIQKLPYFWAALQYQGDPDALTGRSSHRLWWLGLLLIVAAGITWRLTRRP</sequence>
<feature type="domain" description="CHAT" evidence="3">
    <location>
        <begin position="576"/>
        <end position="829"/>
    </location>
</feature>
<evidence type="ECO:0000259" key="3">
    <source>
        <dbReference type="Pfam" id="PF12770"/>
    </source>
</evidence>
<accession>A0A4R8DK91</accession>
<protein>
    <submittedName>
        <fullName evidence="4">CHAT domain-containing protein</fullName>
    </submittedName>
</protein>
<dbReference type="SUPFAM" id="SSF48452">
    <property type="entry name" value="TPR-like"/>
    <property type="match status" value="1"/>
</dbReference>
<dbReference type="PANTHER" id="PTHR10098">
    <property type="entry name" value="RAPSYN-RELATED"/>
    <property type="match status" value="1"/>
</dbReference>
<name>A0A4R8DK91_9BACT</name>
<evidence type="ECO:0000313" key="5">
    <source>
        <dbReference type="Proteomes" id="UP000294498"/>
    </source>
</evidence>
<evidence type="ECO:0000256" key="1">
    <source>
        <dbReference type="SAM" id="Phobius"/>
    </source>
</evidence>
<organism evidence="4 5">
    <name type="scientific">Dinghuibacter silviterrae</name>
    <dbReference type="NCBI Taxonomy" id="1539049"/>
    <lineage>
        <taxon>Bacteria</taxon>
        <taxon>Pseudomonadati</taxon>
        <taxon>Bacteroidota</taxon>
        <taxon>Chitinophagia</taxon>
        <taxon>Chitinophagales</taxon>
        <taxon>Chitinophagaceae</taxon>
        <taxon>Dinghuibacter</taxon>
    </lineage>
</organism>
<dbReference type="Gene3D" id="1.25.40.10">
    <property type="entry name" value="Tetratricopeptide repeat domain"/>
    <property type="match status" value="2"/>
</dbReference>
<keyword evidence="2" id="KW-0732">Signal</keyword>
<feature type="transmembrane region" description="Helical" evidence="1">
    <location>
        <begin position="841"/>
        <end position="859"/>
    </location>
</feature>
<keyword evidence="5" id="KW-1185">Reference proteome</keyword>
<keyword evidence="1" id="KW-0812">Transmembrane</keyword>
<dbReference type="RefSeq" id="WP_133999650.1">
    <property type="nucleotide sequence ID" value="NZ_SODV01000002.1"/>
</dbReference>
<dbReference type="InterPro" id="IPR011990">
    <property type="entry name" value="TPR-like_helical_dom_sf"/>
</dbReference>
<keyword evidence="1" id="KW-1133">Transmembrane helix</keyword>
<dbReference type="Pfam" id="PF12770">
    <property type="entry name" value="CHAT"/>
    <property type="match status" value="1"/>
</dbReference>
<dbReference type="OrthoDB" id="9771112at2"/>
<proteinExistence type="predicted"/>
<gene>
    <name evidence="4" type="ORF">EDB95_5279</name>
</gene>
<reference evidence="4 5" key="1">
    <citation type="submission" date="2019-03" db="EMBL/GenBank/DDBJ databases">
        <title>Genomic Encyclopedia of Type Strains, Phase IV (KMG-IV): sequencing the most valuable type-strain genomes for metagenomic binning, comparative biology and taxonomic classification.</title>
        <authorList>
            <person name="Goeker M."/>
        </authorList>
    </citation>
    <scope>NUCLEOTIDE SEQUENCE [LARGE SCALE GENOMIC DNA]</scope>
    <source>
        <strain evidence="4 5">DSM 100059</strain>
    </source>
</reference>
<dbReference type="Proteomes" id="UP000294498">
    <property type="component" value="Unassembled WGS sequence"/>
</dbReference>
<dbReference type="EMBL" id="SODV01000002">
    <property type="protein sequence ID" value="TDW97430.1"/>
    <property type="molecule type" value="Genomic_DNA"/>
</dbReference>
<keyword evidence="1" id="KW-0472">Membrane</keyword>
<dbReference type="PANTHER" id="PTHR10098:SF108">
    <property type="entry name" value="TETRATRICOPEPTIDE REPEAT PROTEIN 28"/>
    <property type="match status" value="1"/>
</dbReference>
<comment type="caution">
    <text evidence="4">The sequence shown here is derived from an EMBL/GenBank/DDBJ whole genome shotgun (WGS) entry which is preliminary data.</text>
</comment>
<dbReference type="AlphaFoldDB" id="A0A4R8DK91"/>
<feature type="chain" id="PRO_5020254220" evidence="2">
    <location>
        <begin position="19"/>
        <end position="862"/>
    </location>
</feature>
<evidence type="ECO:0000313" key="4">
    <source>
        <dbReference type="EMBL" id="TDW97430.1"/>
    </source>
</evidence>
<evidence type="ECO:0000256" key="2">
    <source>
        <dbReference type="SAM" id="SignalP"/>
    </source>
</evidence>